<evidence type="ECO:0000256" key="4">
    <source>
        <dbReference type="ARBA" id="ARBA00022692"/>
    </source>
</evidence>
<keyword evidence="3" id="KW-1003">Cell membrane</keyword>
<dbReference type="InterPro" id="IPR050809">
    <property type="entry name" value="UgpAE/MalFG_permease"/>
</dbReference>
<protein>
    <submittedName>
        <fullName evidence="10">Sugar ABC transporter permease</fullName>
    </submittedName>
</protein>
<feature type="domain" description="ABC transmembrane type-1" evidence="9">
    <location>
        <begin position="102"/>
        <end position="317"/>
    </location>
</feature>
<dbReference type="Proteomes" id="UP001165283">
    <property type="component" value="Unassembled WGS sequence"/>
</dbReference>
<evidence type="ECO:0000256" key="7">
    <source>
        <dbReference type="RuleBase" id="RU363032"/>
    </source>
</evidence>
<keyword evidence="6 7" id="KW-0472">Membrane</keyword>
<dbReference type="InterPro" id="IPR000515">
    <property type="entry name" value="MetI-like"/>
</dbReference>
<feature type="transmembrane region" description="Helical" evidence="7">
    <location>
        <begin position="140"/>
        <end position="161"/>
    </location>
</feature>
<dbReference type="PROSITE" id="PS50928">
    <property type="entry name" value="ABC_TM1"/>
    <property type="match status" value="1"/>
</dbReference>
<feature type="transmembrane region" description="Helical" evidence="7">
    <location>
        <begin position="97"/>
        <end position="128"/>
    </location>
</feature>
<dbReference type="CDD" id="cd06261">
    <property type="entry name" value="TM_PBP2"/>
    <property type="match status" value="1"/>
</dbReference>
<gene>
    <name evidence="10" type="ORF">KDL28_26515</name>
</gene>
<feature type="transmembrane region" description="Helical" evidence="7">
    <location>
        <begin position="296"/>
        <end position="318"/>
    </location>
</feature>
<evidence type="ECO:0000256" key="5">
    <source>
        <dbReference type="ARBA" id="ARBA00022989"/>
    </source>
</evidence>
<feature type="compositionally biased region" description="Pro residues" evidence="8">
    <location>
        <begin position="10"/>
        <end position="30"/>
    </location>
</feature>
<keyword evidence="2 7" id="KW-0813">Transport</keyword>
<evidence type="ECO:0000256" key="6">
    <source>
        <dbReference type="ARBA" id="ARBA00023136"/>
    </source>
</evidence>
<evidence type="ECO:0000259" key="9">
    <source>
        <dbReference type="PROSITE" id="PS50928"/>
    </source>
</evidence>
<sequence>MTTTSQAAPVPAPVTTPPGRGPAGPVPAPPGGGRRRGGWLPYALVAPSVLALLVLLGWPVVRDVAISFQRLGLAELVQRRTVWIGLENYREVLTDPFFWTVVVRTVLFTVVNVALTMALGLAVALLLAAVSRGVQIGLSVALVLAWAVPPISATVIFQWLFDTQFGIVNQVLTGLGLDFADHSWFATGVSTFGVITALVVWQAIPLVALSLFASMTSVSTELYEAAAMDGAGPWRRFTAVTWPAVRPMALVLTFLSVIWDFKVFTQVYGIRQGGPNRETVTMALYAYQKGIGSREFGTAAAISVIMMLMLTAGLAWYARMMVRSAEEEQ</sequence>
<evidence type="ECO:0000256" key="3">
    <source>
        <dbReference type="ARBA" id="ARBA00022475"/>
    </source>
</evidence>
<dbReference type="Pfam" id="PF00528">
    <property type="entry name" value="BPD_transp_1"/>
    <property type="match status" value="1"/>
</dbReference>
<feature type="transmembrane region" description="Helical" evidence="7">
    <location>
        <begin position="39"/>
        <end position="61"/>
    </location>
</feature>
<comment type="caution">
    <text evidence="10">The sequence shown here is derived from an EMBL/GenBank/DDBJ whole genome shotgun (WGS) entry which is preliminary data.</text>
</comment>
<name>A0ABT1A7C1_9PSEU</name>
<dbReference type="RefSeq" id="WP_252442800.1">
    <property type="nucleotide sequence ID" value="NZ_JAGSOV010000057.1"/>
</dbReference>
<dbReference type="SUPFAM" id="SSF161098">
    <property type="entry name" value="MetI-like"/>
    <property type="match status" value="1"/>
</dbReference>
<dbReference type="InterPro" id="IPR035906">
    <property type="entry name" value="MetI-like_sf"/>
</dbReference>
<evidence type="ECO:0000256" key="8">
    <source>
        <dbReference type="SAM" id="MobiDB-lite"/>
    </source>
</evidence>
<keyword evidence="5 7" id="KW-1133">Transmembrane helix</keyword>
<keyword evidence="4 7" id="KW-0812">Transmembrane</keyword>
<proteinExistence type="inferred from homology"/>
<evidence type="ECO:0000256" key="2">
    <source>
        <dbReference type="ARBA" id="ARBA00022448"/>
    </source>
</evidence>
<evidence type="ECO:0000256" key="1">
    <source>
        <dbReference type="ARBA" id="ARBA00004651"/>
    </source>
</evidence>
<comment type="subcellular location">
    <subcellularLocation>
        <location evidence="1 7">Cell membrane</location>
        <topology evidence="1 7">Multi-pass membrane protein</topology>
    </subcellularLocation>
</comment>
<accession>A0ABT1A7C1</accession>
<feature type="region of interest" description="Disordered" evidence="8">
    <location>
        <begin position="1"/>
        <end position="31"/>
    </location>
</feature>
<dbReference type="EMBL" id="JAGSOV010000057">
    <property type="protein sequence ID" value="MCO1658624.1"/>
    <property type="molecule type" value="Genomic_DNA"/>
</dbReference>
<feature type="transmembrane region" description="Helical" evidence="7">
    <location>
        <begin position="237"/>
        <end position="259"/>
    </location>
</feature>
<feature type="transmembrane region" description="Helical" evidence="7">
    <location>
        <begin position="192"/>
        <end position="216"/>
    </location>
</feature>
<evidence type="ECO:0000313" key="10">
    <source>
        <dbReference type="EMBL" id="MCO1658624.1"/>
    </source>
</evidence>
<dbReference type="PANTHER" id="PTHR43227">
    <property type="entry name" value="BLL4140 PROTEIN"/>
    <property type="match status" value="1"/>
</dbReference>
<evidence type="ECO:0000313" key="11">
    <source>
        <dbReference type="Proteomes" id="UP001165283"/>
    </source>
</evidence>
<comment type="similarity">
    <text evidence="7">Belongs to the binding-protein-dependent transport system permease family.</text>
</comment>
<keyword evidence="11" id="KW-1185">Reference proteome</keyword>
<organism evidence="10 11">
    <name type="scientific">Pseudonocardia humida</name>
    <dbReference type="NCBI Taxonomy" id="2800819"/>
    <lineage>
        <taxon>Bacteria</taxon>
        <taxon>Bacillati</taxon>
        <taxon>Actinomycetota</taxon>
        <taxon>Actinomycetes</taxon>
        <taxon>Pseudonocardiales</taxon>
        <taxon>Pseudonocardiaceae</taxon>
        <taxon>Pseudonocardia</taxon>
    </lineage>
</organism>
<dbReference type="Gene3D" id="1.10.3720.10">
    <property type="entry name" value="MetI-like"/>
    <property type="match status" value="1"/>
</dbReference>
<dbReference type="PANTHER" id="PTHR43227:SF8">
    <property type="entry name" value="DIACETYLCHITOBIOSE UPTAKE SYSTEM PERMEASE PROTEIN DASB"/>
    <property type="match status" value="1"/>
</dbReference>
<reference evidence="10" key="1">
    <citation type="submission" date="2021-04" db="EMBL/GenBank/DDBJ databases">
        <title>Pseudonocardia sp. nov., isolated from sandy soil of mangrove forest.</title>
        <authorList>
            <person name="Zan Z."/>
            <person name="Huang R."/>
            <person name="Liu W."/>
        </authorList>
    </citation>
    <scope>NUCLEOTIDE SEQUENCE</scope>
    <source>
        <strain evidence="10">S2-4</strain>
    </source>
</reference>